<evidence type="ECO:0000313" key="3">
    <source>
        <dbReference type="Proteomes" id="UP000249393"/>
    </source>
</evidence>
<dbReference type="GO" id="GO:0016740">
    <property type="term" value="F:transferase activity"/>
    <property type="evidence" value="ECO:0007669"/>
    <property type="project" value="UniProtKB-KW"/>
</dbReference>
<evidence type="ECO:0000313" key="2">
    <source>
        <dbReference type="EMBL" id="PZR33459.1"/>
    </source>
</evidence>
<dbReference type="Pfam" id="PF01636">
    <property type="entry name" value="APH"/>
    <property type="match status" value="1"/>
</dbReference>
<dbReference type="Proteomes" id="UP000249393">
    <property type="component" value="Unassembled WGS sequence"/>
</dbReference>
<dbReference type="Gene3D" id="3.30.200.20">
    <property type="entry name" value="Phosphorylase Kinase, domain 1"/>
    <property type="match status" value="1"/>
</dbReference>
<name>A0A2W5V061_9CAUL</name>
<evidence type="ECO:0000259" key="1">
    <source>
        <dbReference type="Pfam" id="PF01636"/>
    </source>
</evidence>
<dbReference type="EMBL" id="QFQZ01000041">
    <property type="protein sequence ID" value="PZR33459.1"/>
    <property type="molecule type" value="Genomic_DNA"/>
</dbReference>
<reference evidence="2 3" key="1">
    <citation type="submission" date="2017-08" db="EMBL/GenBank/DDBJ databases">
        <title>Infants hospitalized years apart are colonized by the same room-sourced microbial strains.</title>
        <authorList>
            <person name="Brooks B."/>
            <person name="Olm M.R."/>
            <person name="Firek B.A."/>
            <person name="Baker R."/>
            <person name="Thomas B.C."/>
            <person name="Morowitz M.J."/>
            <person name="Banfield J.F."/>
        </authorList>
    </citation>
    <scope>NUCLEOTIDE SEQUENCE [LARGE SCALE GENOMIC DNA]</scope>
    <source>
        <strain evidence="2">S2_003_000_R2_4</strain>
    </source>
</reference>
<keyword evidence="2" id="KW-0808">Transferase</keyword>
<comment type="caution">
    <text evidence="2">The sequence shown here is derived from an EMBL/GenBank/DDBJ whole genome shotgun (WGS) entry which is preliminary data.</text>
</comment>
<proteinExistence type="predicted"/>
<dbReference type="SUPFAM" id="SSF56112">
    <property type="entry name" value="Protein kinase-like (PK-like)"/>
    <property type="match status" value="1"/>
</dbReference>
<organism evidence="2 3">
    <name type="scientific">Caulobacter segnis</name>
    <dbReference type="NCBI Taxonomy" id="88688"/>
    <lineage>
        <taxon>Bacteria</taxon>
        <taxon>Pseudomonadati</taxon>
        <taxon>Pseudomonadota</taxon>
        <taxon>Alphaproteobacteria</taxon>
        <taxon>Caulobacterales</taxon>
        <taxon>Caulobacteraceae</taxon>
        <taxon>Caulobacter</taxon>
    </lineage>
</organism>
<protein>
    <submittedName>
        <fullName evidence="2">Aminoglycoside phosphotransferase</fullName>
    </submittedName>
</protein>
<accession>A0A2W5V061</accession>
<feature type="domain" description="Aminoglycoside phosphotransferase" evidence="1">
    <location>
        <begin position="32"/>
        <end position="299"/>
    </location>
</feature>
<gene>
    <name evidence="2" type="ORF">DI526_13470</name>
</gene>
<dbReference type="NCBIfam" id="NF045698">
    <property type="entry name" value="MurGlcNAcKinAmgK"/>
    <property type="match status" value="1"/>
</dbReference>
<dbReference type="Gene3D" id="3.90.1200.10">
    <property type="match status" value="1"/>
</dbReference>
<dbReference type="RefSeq" id="WP_304278829.1">
    <property type="nucleotide sequence ID" value="NZ_QFQZ01000041.1"/>
</dbReference>
<dbReference type="InterPro" id="IPR002575">
    <property type="entry name" value="Aminoglycoside_PTrfase"/>
</dbReference>
<sequence>MVVSKDVPLNPEREAAKAAFLEAHGFGDVRRQPLGGDASTRSYERLHRGEQSFIFMDQPPSLETAPCPPDATPEQRAALGFNALYRLAAGRVDAFVACAGWLKAQGLSAPKVLAADAATGLAVLEDLGDDLYARVIEAGSDEGPLYDAAIDGLLIMHAAPTPKVLSYDGSSWPLLTYDGLALKTAHDLFVEWQPKFRDVTFDAAALAEWEAIWAPIRAKGEAEATVFCHRDYHAENLIWLPERQGAARVGMLDFQDAVLAHPAWDLSMLLHDARRTVSPEREAACLDRYLAARTELDRTAFLADYHALGALNIIRILGIFARLVTRDGKPRYADFIPRLWVYLDVCFADPALADLKAWFDAHVPLETRR</sequence>
<dbReference type="AlphaFoldDB" id="A0A2W5V061"/>
<dbReference type="InterPro" id="IPR011009">
    <property type="entry name" value="Kinase-like_dom_sf"/>
</dbReference>